<dbReference type="NCBIfam" id="NF003501">
    <property type="entry name" value="PRK05170.1-5"/>
    <property type="match status" value="1"/>
</dbReference>
<dbReference type="InterPro" id="IPR008228">
    <property type="entry name" value="UCP006173"/>
</dbReference>
<organism evidence="1 2">
    <name type="scientific">Mariprofundus ferrooxydans PV-1</name>
    <dbReference type="NCBI Taxonomy" id="314345"/>
    <lineage>
        <taxon>Bacteria</taxon>
        <taxon>Pseudomonadati</taxon>
        <taxon>Pseudomonadota</taxon>
        <taxon>Candidatius Mariprofundia</taxon>
        <taxon>Mariprofundales</taxon>
        <taxon>Mariprofundaceae</taxon>
        <taxon>Mariprofundus</taxon>
    </lineage>
</organism>
<comment type="caution">
    <text evidence="1">The sequence shown here is derived from an EMBL/GenBank/DDBJ whole genome shotgun (WGS) entry which is preliminary data.</text>
</comment>
<reference evidence="1 2" key="1">
    <citation type="submission" date="2006-09" db="EMBL/GenBank/DDBJ databases">
        <authorList>
            <person name="Emerson D."/>
            <person name="Ferriera S."/>
            <person name="Johnson J."/>
            <person name="Kravitz S."/>
            <person name="Halpern A."/>
            <person name="Remington K."/>
            <person name="Beeson K."/>
            <person name="Tran B."/>
            <person name="Rogers Y.-H."/>
            <person name="Friedman R."/>
            <person name="Venter J.C."/>
        </authorList>
    </citation>
    <scope>NUCLEOTIDE SEQUENCE [LARGE SCALE GENOMIC DNA]</scope>
    <source>
        <strain evidence="1 2">PV-1</strain>
    </source>
</reference>
<dbReference type="RefSeq" id="WP_009851857.1">
    <property type="nucleotide sequence ID" value="NZ_DS022296.1"/>
</dbReference>
<name>Q0EYG4_9PROT</name>
<sequence>MFWKNKSLQEMTDEEWESLCDGCGRCCVWKFEDEDSGEILYTDIRCRQFNESTCRCTDYPQRTTLIPDCMDIRTLKDKQFAWLPETCAYRLLHEGKPLFDWHPLISGDRQSVHEAGISLRHKTTSPEGITEEDIIRHIIDPDDPRG</sequence>
<keyword evidence="2" id="KW-1185">Reference proteome</keyword>
<dbReference type="PANTHER" id="PTHR37421">
    <property type="entry name" value="UPF0260 PROTEIN YCGN"/>
    <property type="match status" value="1"/>
</dbReference>
<dbReference type="HAMAP" id="MF_00676">
    <property type="entry name" value="UPF0260"/>
    <property type="match status" value="1"/>
</dbReference>
<dbReference type="AlphaFoldDB" id="Q0EYG4"/>
<dbReference type="eggNOG" id="COG2983">
    <property type="taxonomic scope" value="Bacteria"/>
</dbReference>
<dbReference type="STRING" id="314344.AL013_07760"/>
<protein>
    <submittedName>
        <fullName evidence="1">Uncharacterized protein</fullName>
    </submittedName>
</protein>
<dbReference type="PIRSF" id="PIRSF006173">
    <property type="entry name" value="UCP006173"/>
    <property type="match status" value="1"/>
</dbReference>
<dbReference type="InterPro" id="IPR005358">
    <property type="entry name" value="Puta_zinc/iron-chelating_dom"/>
</dbReference>
<dbReference type="EMBL" id="AATS01000009">
    <property type="protein sequence ID" value="EAU54403.1"/>
    <property type="molecule type" value="Genomic_DNA"/>
</dbReference>
<dbReference type="FunCoup" id="Q0EYG4">
    <property type="interactions" value="29"/>
</dbReference>
<proteinExistence type="inferred from homology"/>
<evidence type="ECO:0000313" key="1">
    <source>
        <dbReference type="EMBL" id="EAU54403.1"/>
    </source>
</evidence>
<accession>Q0EYG4</accession>
<dbReference type="Pfam" id="PF03692">
    <property type="entry name" value="CxxCxxCC"/>
    <property type="match status" value="1"/>
</dbReference>
<evidence type="ECO:0000313" key="2">
    <source>
        <dbReference type="Proteomes" id="UP000005297"/>
    </source>
</evidence>
<dbReference type="PANTHER" id="PTHR37421:SF1">
    <property type="entry name" value="UPF0260 PROTEIN YCGN"/>
    <property type="match status" value="1"/>
</dbReference>
<dbReference type="Proteomes" id="UP000005297">
    <property type="component" value="Unassembled WGS sequence"/>
</dbReference>
<dbReference type="NCBIfam" id="NF003507">
    <property type="entry name" value="PRK05170.2-5"/>
    <property type="match status" value="1"/>
</dbReference>
<dbReference type="InParanoid" id="Q0EYG4"/>
<dbReference type="OrthoDB" id="9786855at2"/>
<gene>
    <name evidence="1" type="ORF">SPV1_00450</name>
</gene>
<dbReference type="HOGENOM" id="CLU_109769_0_1_0"/>